<dbReference type="Pfam" id="PF13564">
    <property type="entry name" value="DoxX_2"/>
    <property type="match status" value="1"/>
</dbReference>
<keyword evidence="4 5" id="KW-0472">Membrane</keyword>
<evidence type="ECO:0000313" key="7">
    <source>
        <dbReference type="Proteomes" id="UP001556040"/>
    </source>
</evidence>
<dbReference type="InterPro" id="IPR032808">
    <property type="entry name" value="DoxX"/>
</dbReference>
<keyword evidence="3 5" id="KW-1133">Transmembrane helix</keyword>
<keyword evidence="2 5" id="KW-0812">Transmembrane</keyword>
<feature type="transmembrane region" description="Helical" evidence="5">
    <location>
        <begin position="43"/>
        <end position="61"/>
    </location>
</feature>
<proteinExistence type="predicted"/>
<feature type="transmembrane region" description="Helical" evidence="5">
    <location>
        <begin position="97"/>
        <end position="115"/>
    </location>
</feature>
<protein>
    <submittedName>
        <fullName evidence="6">DoxX family protein</fullName>
    </submittedName>
</protein>
<comment type="subcellular location">
    <subcellularLocation>
        <location evidence="1">Membrane</location>
        <topology evidence="1">Multi-pass membrane protein</topology>
    </subcellularLocation>
</comment>
<organism evidence="6 7">
    <name type="scientific">Jeotgalibacillus marinus</name>
    <dbReference type="NCBI Taxonomy" id="86667"/>
    <lineage>
        <taxon>Bacteria</taxon>
        <taxon>Bacillati</taxon>
        <taxon>Bacillota</taxon>
        <taxon>Bacilli</taxon>
        <taxon>Bacillales</taxon>
        <taxon>Caryophanaceae</taxon>
        <taxon>Jeotgalibacillus</taxon>
    </lineage>
</organism>
<keyword evidence="7" id="KW-1185">Reference proteome</keyword>
<reference evidence="6 7" key="1">
    <citation type="journal article" date="1979" name="Int. J. Syst. Evol. Microbiol.">
        <title>Bacillus globisporus subsp. marinus subsp. nov.</title>
        <authorList>
            <person name="Liu H."/>
        </authorList>
    </citation>
    <scope>NUCLEOTIDE SEQUENCE [LARGE SCALE GENOMIC DNA]</scope>
    <source>
        <strain evidence="6 7">DSM 1297</strain>
    </source>
</reference>
<sequence>MKWVVRILQALLIVAFVMAGIMKLTGNVDQVELFTETFDYSKSFMYFVGVCEILGALGLLIGFWKSKIALLASGGLVLLMGGAAYSHFNAGQGFEEAMRSLVLFVLGIVVFIGKIK</sequence>
<evidence type="ECO:0000313" key="6">
    <source>
        <dbReference type="EMBL" id="MEW9501021.1"/>
    </source>
</evidence>
<evidence type="ECO:0000256" key="3">
    <source>
        <dbReference type="ARBA" id="ARBA00022989"/>
    </source>
</evidence>
<evidence type="ECO:0000256" key="2">
    <source>
        <dbReference type="ARBA" id="ARBA00022692"/>
    </source>
</evidence>
<accession>A0ABV3Q1P9</accession>
<evidence type="ECO:0000256" key="1">
    <source>
        <dbReference type="ARBA" id="ARBA00004141"/>
    </source>
</evidence>
<evidence type="ECO:0000256" key="5">
    <source>
        <dbReference type="SAM" id="Phobius"/>
    </source>
</evidence>
<dbReference type="EMBL" id="JBFMIA010000002">
    <property type="protein sequence ID" value="MEW9501021.1"/>
    <property type="molecule type" value="Genomic_DNA"/>
</dbReference>
<evidence type="ECO:0000256" key="4">
    <source>
        <dbReference type="ARBA" id="ARBA00023136"/>
    </source>
</evidence>
<gene>
    <name evidence="6" type="ORF">AB1471_04290</name>
</gene>
<name>A0ABV3Q1P9_9BACL</name>
<dbReference type="Proteomes" id="UP001556040">
    <property type="component" value="Unassembled WGS sequence"/>
</dbReference>
<comment type="caution">
    <text evidence="6">The sequence shown here is derived from an EMBL/GenBank/DDBJ whole genome shotgun (WGS) entry which is preliminary data.</text>
</comment>
<dbReference type="RefSeq" id="WP_367778361.1">
    <property type="nucleotide sequence ID" value="NZ_JBFMIA010000002.1"/>
</dbReference>
<feature type="transmembrane region" description="Helical" evidence="5">
    <location>
        <begin position="68"/>
        <end position="85"/>
    </location>
</feature>